<keyword evidence="4" id="KW-0067">ATP-binding</keyword>
<protein>
    <recommendedName>
        <fullName evidence="5">Protein kinase domain-containing protein</fullName>
    </recommendedName>
</protein>
<name>A0A9W7F5S9_9STRA</name>
<dbReference type="InterPro" id="IPR008271">
    <property type="entry name" value="Ser/Thr_kinase_AS"/>
</dbReference>
<gene>
    <name evidence="6" type="ORF">TrLO_g9662</name>
</gene>
<dbReference type="InterPro" id="IPR011009">
    <property type="entry name" value="Kinase-like_dom_sf"/>
</dbReference>
<dbReference type="Gene3D" id="1.10.510.10">
    <property type="entry name" value="Transferase(Phosphotransferase) domain 1"/>
    <property type="match status" value="1"/>
</dbReference>
<dbReference type="GO" id="GO:0004674">
    <property type="term" value="F:protein serine/threonine kinase activity"/>
    <property type="evidence" value="ECO:0007669"/>
    <property type="project" value="TreeGrafter"/>
</dbReference>
<dbReference type="PANTHER" id="PTHR44329:SF288">
    <property type="entry name" value="MITOGEN-ACTIVATED PROTEIN KINASE KINASE KINASE 20"/>
    <property type="match status" value="1"/>
</dbReference>
<reference evidence="7" key="1">
    <citation type="journal article" date="2023" name="Commun. Biol.">
        <title>Genome analysis of Parmales, the sister group of diatoms, reveals the evolutionary specialization of diatoms from phago-mixotrophs to photoautotrophs.</title>
        <authorList>
            <person name="Ban H."/>
            <person name="Sato S."/>
            <person name="Yoshikawa S."/>
            <person name="Yamada K."/>
            <person name="Nakamura Y."/>
            <person name="Ichinomiya M."/>
            <person name="Sato N."/>
            <person name="Blanc-Mathieu R."/>
            <person name="Endo H."/>
            <person name="Kuwata A."/>
            <person name="Ogata H."/>
        </authorList>
    </citation>
    <scope>NUCLEOTIDE SEQUENCE [LARGE SCALE GENOMIC DNA]</scope>
    <source>
        <strain evidence="7">NIES 3700</strain>
    </source>
</reference>
<dbReference type="InterPro" id="IPR051681">
    <property type="entry name" value="Ser/Thr_Kinases-Pseudokinases"/>
</dbReference>
<dbReference type="SUPFAM" id="SSF56112">
    <property type="entry name" value="Protein kinase-like (PK-like)"/>
    <property type="match status" value="1"/>
</dbReference>
<accession>A0A9W7F5S9</accession>
<feature type="domain" description="Protein kinase" evidence="5">
    <location>
        <begin position="282"/>
        <end position="550"/>
    </location>
</feature>
<evidence type="ECO:0000256" key="4">
    <source>
        <dbReference type="ARBA" id="ARBA00022840"/>
    </source>
</evidence>
<keyword evidence="1" id="KW-0808">Transferase</keyword>
<dbReference type="OrthoDB" id="1668230at2759"/>
<dbReference type="Pfam" id="PF07714">
    <property type="entry name" value="PK_Tyr_Ser-Thr"/>
    <property type="match status" value="1"/>
</dbReference>
<dbReference type="PRINTS" id="PR00109">
    <property type="entry name" value="TYRKINASE"/>
</dbReference>
<keyword evidence="3" id="KW-0418">Kinase</keyword>
<proteinExistence type="predicted"/>
<dbReference type="Proteomes" id="UP001165122">
    <property type="component" value="Unassembled WGS sequence"/>
</dbReference>
<keyword evidence="2" id="KW-0547">Nucleotide-binding</keyword>
<organism evidence="6 7">
    <name type="scientific">Triparma laevis f. longispina</name>
    <dbReference type="NCBI Taxonomy" id="1714387"/>
    <lineage>
        <taxon>Eukaryota</taxon>
        <taxon>Sar</taxon>
        <taxon>Stramenopiles</taxon>
        <taxon>Ochrophyta</taxon>
        <taxon>Bolidophyceae</taxon>
        <taxon>Parmales</taxon>
        <taxon>Triparmaceae</taxon>
        <taxon>Triparma</taxon>
    </lineage>
</organism>
<evidence type="ECO:0000313" key="7">
    <source>
        <dbReference type="Proteomes" id="UP001165122"/>
    </source>
</evidence>
<dbReference type="PANTHER" id="PTHR44329">
    <property type="entry name" value="SERINE/THREONINE-PROTEIN KINASE TNNI3K-RELATED"/>
    <property type="match status" value="1"/>
</dbReference>
<evidence type="ECO:0000256" key="3">
    <source>
        <dbReference type="ARBA" id="ARBA00022777"/>
    </source>
</evidence>
<comment type="caution">
    <text evidence="6">The sequence shown here is derived from an EMBL/GenBank/DDBJ whole genome shotgun (WGS) entry which is preliminary data.</text>
</comment>
<evidence type="ECO:0000313" key="6">
    <source>
        <dbReference type="EMBL" id="GMI04359.1"/>
    </source>
</evidence>
<dbReference type="InterPro" id="IPR001245">
    <property type="entry name" value="Ser-Thr/Tyr_kinase_cat_dom"/>
</dbReference>
<dbReference type="PROSITE" id="PS50011">
    <property type="entry name" value="PROTEIN_KINASE_DOM"/>
    <property type="match status" value="1"/>
</dbReference>
<dbReference type="GO" id="GO:0005524">
    <property type="term" value="F:ATP binding"/>
    <property type="evidence" value="ECO:0007669"/>
    <property type="project" value="UniProtKB-KW"/>
</dbReference>
<evidence type="ECO:0000256" key="2">
    <source>
        <dbReference type="ARBA" id="ARBA00022741"/>
    </source>
</evidence>
<sequence length="1340" mass="149715">MNSKFTSLLNKNKKWASKVLKTGIEGAAALKETEIFHNVPIVHNILAGASLLNGIIDGREEEDDSLNEVKATVQLVSPIVVKIGQATVDLDDDDLNKNLAAMSGILEKIWDDVNDYIESDVFQKITSSGSKKFSSDLHTLRQALDNLSFTITGLSFFAVLRIEGKVDNIALGAYATQKAVEVVNDKLDAQGVTAEYTMKAVDRVDKTTRQTKQSIDRVDETTRQTKQSIKDVHYKLDAQGEATLQAVDRFDEKLGALGEKKTVEQRRDSRGLDLTLVESDLNIEKEPFAHGSFGNIYRAKFEDVVVVAKMISLKDVPPKAHESTKRMFKKEVALMGSLRSNFTAQIFGAVTRPTELILVMEYCEGGDLRGKLDRALAGEETFDHPEAVKMLLNIAHGMKYLHDKTIIHKDLKSLNVLVDEKGRGKVADFGGSFSSSMSSSTSMRSSAGGSGVGTYAWSAPEVLKNGAEALSLKADVFSFAVIIWECTTLQRPWVGKTDSQITIAAATGERPEVDDAMDPDLKGIMEKCWQQDPKARPHFEVIVKWLQDFVKVSASLADHQLDRSLSVSSSTTTTSTASRSVRRTSSFARLSANFSGMGLLQHGRSTSASSTASSKSRSVANPALELWIEIMSEAGVEESSTSHPWNENLVTAIEVHLFDGNDMEAEAAVSLKGALCKKGGDEASLNSWKKFYTKWKKSEHADIIIPYLAELQESSSRTVMGGLKSMVAGSFRKRGSSIAMASPPTVNVNPKDVPKSSETARLEAALLEAKKNKDRAKMKSVKAELSASKENDLKTHTFILEKAKLVKKVADLQKKLDEAWEADEEELIDKYDEMIQSATDSLNNIRKFLAKKFGKRTDADIMAAVKEWFIDSIEAEDKYGHISFWDTSAPPKPEDMNDKLLLTQLAAFKSAPRRNESSVDGINTFNPAEFVRGGMSKFALRNLLPHKDFSTPPPNPVVTEPGAEAQRPTDDLFKQQLERKEYEEKHSNLRLNSSIFAPVHTFFASSTIRSFLKELADDEKLLNIYMGTSEGGVDGNLSNLRQTYHEAGEEEKKTFEPEGWLRPEGFEPLDTSDADKYWDHFNNIHNITLLSEEEIEELTEFAANIVFADLPFMYCSSQEPMYGEYCNECFIPTEETPVLWEELSADTISNDELTAEQEKTITFRASREPFSVQQRRRKIESYFAENYGSNSAETEGYCWDIKDVEEAVTEEAHLKICEENKAREEKALQELADSNLIEFTEEEKAMYKKRAARRGVNPKFALFAKPVVRAVTLEEHLAICFDNVMELFRVLEEREKEGEKVVEFPKMGKWTKKVWKIPKIFLENLERQQNSLMTTSQGGT</sequence>
<dbReference type="PROSITE" id="PS00108">
    <property type="entry name" value="PROTEIN_KINASE_ST"/>
    <property type="match status" value="1"/>
</dbReference>
<evidence type="ECO:0000259" key="5">
    <source>
        <dbReference type="PROSITE" id="PS50011"/>
    </source>
</evidence>
<dbReference type="InterPro" id="IPR000719">
    <property type="entry name" value="Prot_kinase_dom"/>
</dbReference>
<dbReference type="SMART" id="SM00220">
    <property type="entry name" value="S_TKc"/>
    <property type="match status" value="1"/>
</dbReference>
<evidence type="ECO:0000256" key="1">
    <source>
        <dbReference type="ARBA" id="ARBA00022679"/>
    </source>
</evidence>
<keyword evidence="7" id="KW-1185">Reference proteome</keyword>
<dbReference type="EMBL" id="BRXW01000073">
    <property type="protein sequence ID" value="GMI04359.1"/>
    <property type="molecule type" value="Genomic_DNA"/>
</dbReference>